<keyword evidence="2" id="KW-0472">Membrane</keyword>
<comment type="caution">
    <text evidence="3">The sequence shown here is derived from an EMBL/GenBank/DDBJ whole genome shotgun (WGS) entry which is preliminary data.</text>
</comment>
<gene>
    <name evidence="3" type="ORF">E2C01_088041</name>
</gene>
<keyword evidence="2" id="KW-0812">Transmembrane</keyword>
<dbReference type="EMBL" id="VSRR010093021">
    <property type="protein sequence ID" value="MPC92927.1"/>
    <property type="molecule type" value="Genomic_DNA"/>
</dbReference>
<name>A0A5B7JI42_PORTR</name>
<evidence type="ECO:0000313" key="3">
    <source>
        <dbReference type="EMBL" id="MPC92927.1"/>
    </source>
</evidence>
<accession>A0A5B7JI42</accession>
<organism evidence="3 4">
    <name type="scientific">Portunus trituberculatus</name>
    <name type="common">Swimming crab</name>
    <name type="synonym">Neptunus trituberculatus</name>
    <dbReference type="NCBI Taxonomy" id="210409"/>
    <lineage>
        <taxon>Eukaryota</taxon>
        <taxon>Metazoa</taxon>
        <taxon>Ecdysozoa</taxon>
        <taxon>Arthropoda</taxon>
        <taxon>Crustacea</taxon>
        <taxon>Multicrustacea</taxon>
        <taxon>Malacostraca</taxon>
        <taxon>Eumalacostraca</taxon>
        <taxon>Eucarida</taxon>
        <taxon>Decapoda</taxon>
        <taxon>Pleocyemata</taxon>
        <taxon>Brachyura</taxon>
        <taxon>Eubrachyura</taxon>
        <taxon>Portunoidea</taxon>
        <taxon>Portunidae</taxon>
        <taxon>Portuninae</taxon>
        <taxon>Portunus</taxon>
    </lineage>
</organism>
<evidence type="ECO:0000256" key="1">
    <source>
        <dbReference type="SAM" id="MobiDB-lite"/>
    </source>
</evidence>
<keyword evidence="2" id="KW-1133">Transmembrane helix</keyword>
<feature type="transmembrane region" description="Helical" evidence="2">
    <location>
        <begin position="149"/>
        <end position="168"/>
    </location>
</feature>
<evidence type="ECO:0000256" key="2">
    <source>
        <dbReference type="SAM" id="Phobius"/>
    </source>
</evidence>
<reference evidence="3 4" key="1">
    <citation type="submission" date="2019-05" db="EMBL/GenBank/DDBJ databases">
        <title>Another draft genome of Portunus trituberculatus and its Hox gene families provides insights of decapod evolution.</title>
        <authorList>
            <person name="Jeong J.-H."/>
            <person name="Song I."/>
            <person name="Kim S."/>
            <person name="Choi T."/>
            <person name="Kim D."/>
            <person name="Ryu S."/>
            <person name="Kim W."/>
        </authorList>
    </citation>
    <scope>NUCLEOTIDE SEQUENCE [LARGE SCALE GENOMIC DNA]</scope>
    <source>
        <tissue evidence="3">Muscle</tissue>
    </source>
</reference>
<sequence>MQRHPSRSSVLLPFHHSRCRPHSLLAKGAQLNGRSIRVFVREEGRTRIHCLPRPYHFYLRALPRSLSHSPPAHGPKPRSSHLPSTSTQAQPHLFQPLIQVWCGGERHLFVLACPPVTHRTKPWLLLTTHLYYYCSSLYCHHYYYFYYNYYYYLLLYTSFVTATTLHFLSYSV</sequence>
<proteinExistence type="predicted"/>
<feature type="region of interest" description="Disordered" evidence="1">
    <location>
        <begin position="67"/>
        <end position="87"/>
    </location>
</feature>
<evidence type="ECO:0000313" key="4">
    <source>
        <dbReference type="Proteomes" id="UP000324222"/>
    </source>
</evidence>
<dbReference type="Proteomes" id="UP000324222">
    <property type="component" value="Unassembled WGS sequence"/>
</dbReference>
<protein>
    <submittedName>
        <fullName evidence="3">Uncharacterized protein</fullName>
    </submittedName>
</protein>
<keyword evidence="4" id="KW-1185">Reference proteome</keyword>
<dbReference type="AlphaFoldDB" id="A0A5B7JI42"/>